<dbReference type="Pfam" id="PF13350">
    <property type="entry name" value="Y_phosphatase3"/>
    <property type="match status" value="1"/>
</dbReference>
<accession>A0A6A6HEL9</accession>
<dbReference type="InterPro" id="IPR026893">
    <property type="entry name" value="Tyr/Ser_Pase_IphP-type"/>
</dbReference>
<name>A0A6A6HEL9_VIRVR</name>
<dbReference type="GO" id="GO:0004721">
    <property type="term" value="F:phosphoprotein phosphatase activity"/>
    <property type="evidence" value="ECO:0007669"/>
    <property type="project" value="InterPro"/>
</dbReference>
<dbReference type="SUPFAM" id="SSF52799">
    <property type="entry name" value="(Phosphotyrosine protein) phosphatases II"/>
    <property type="match status" value="1"/>
</dbReference>
<dbReference type="EMBL" id="ML991788">
    <property type="protein sequence ID" value="KAF2235943.1"/>
    <property type="molecule type" value="Genomic_DNA"/>
</dbReference>
<organism evidence="1 2">
    <name type="scientific">Viridothelium virens</name>
    <name type="common">Speckled blister lichen</name>
    <name type="synonym">Trypethelium virens</name>
    <dbReference type="NCBI Taxonomy" id="1048519"/>
    <lineage>
        <taxon>Eukaryota</taxon>
        <taxon>Fungi</taxon>
        <taxon>Dikarya</taxon>
        <taxon>Ascomycota</taxon>
        <taxon>Pezizomycotina</taxon>
        <taxon>Dothideomycetes</taxon>
        <taxon>Dothideomycetes incertae sedis</taxon>
        <taxon>Trypetheliales</taxon>
        <taxon>Trypetheliaceae</taxon>
        <taxon>Viridothelium</taxon>
    </lineage>
</organism>
<evidence type="ECO:0000313" key="2">
    <source>
        <dbReference type="Proteomes" id="UP000800092"/>
    </source>
</evidence>
<dbReference type="Proteomes" id="UP000800092">
    <property type="component" value="Unassembled WGS sequence"/>
</dbReference>
<reference evidence="1" key="1">
    <citation type="journal article" date="2020" name="Stud. Mycol.">
        <title>101 Dothideomycetes genomes: a test case for predicting lifestyles and emergence of pathogens.</title>
        <authorList>
            <person name="Haridas S."/>
            <person name="Albert R."/>
            <person name="Binder M."/>
            <person name="Bloem J."/>
            <person name="Labutti K."/>
            <person name="Salamov A."/>
            <person name="Andreopoulos B."/>
            <person name="Baker S."/>
            <person name="Barry K."/>
            <person name="Bills G."/>
            <person name="Bluhm B."/>
            <person name="Cannon C."/>
            <person name="Castanera R."/>
            <person name="Culley D."/>
            <person name="Daum C."/>
            <person name="Ezra D."/>
            <person name="Gonzalez J."/>
            <person name="Henrissat B."/>
            <person name="Kuo A."/>
            <person name="Liang C."/>
            <person name="Lipzen A."/>
            <person name="Lutzoni F."/>
            <person name="Magnuson J."/>
            <person name="Mondo S."/>
            <person name="Nolan M."/>
            <person name="Ohm R."/>
            <person name="Pangilinan J."/>
            <person name="Park H.-J."/>
            <person name="Ramirez L."/>
            <person name="Alfaro M."/>
            <person name="Sun H."/>
            <person name="Tritt A."/>
            <person name="Yoshinaga Y."/>
            <person name="Zwiers L.-H."/>
            <person name="Turgeon B."/>
            <person name="Goodwin S."/>
            <person name="Spatafora J."/>
            <person name="Crous P."/>
            <person name="Grigoriev I."/>
        </authorList>
    </citation>
    <scope>NUCLEOTIDE SEQUENCE</scope>
    <source>
        <strain evidence="1">Tuck. ex Michener</strain>
    </source>
</reference>
<sequence length="53" mass="6020">MLSAKEEDMRACLRVLDERFGGAEAYIERYCDMTKQDVAKIKGNLIVEEAPVL</sequence>
<keyword evidence="2" id="KW-1185">Reference proteome</keyword>
<proteinExistence type="predicted"/>
<dbReference type="Gene3D" id="3.90.190.10">
    <property type="entry name" value="Protein tyrosine phosphatase superfamily"/>
    <property type="match status" value="1"/>
</dbReference>
<evidence type="ECO:0000313" key="1">
    <source>
        <dbReference type="EMBL" id="KAF2235943.1"/>
    </source>
</evidence>
<dbReference type="AlphaFoldDB" id="A0A6A6HEL9"/>
<gene>
    <name evidence="1" type="ORF">EV356DRAFT_499178</name>
</gene>
<dbReference type="OrthoDB" id="449382at2759"/>
<dbReference type="InterPro" id="IPR029021">
    <property type="entry name" value="Prot-tyrosine_phosphatase-like"/>
</dbReference>
<protein>
    <submittedName>
        <fullName evidence="1">Uncharacterized protein</fullName>
    </submittedName>
</protein>